<dbReference type="RefSeq" id="WP_255935681.1">
    <property type="nucleotide sequence ID" value="NZ_CP050467.1"/>
</dbReference>
<protein>
    <submittedName>
        <fullName evidence="1">Uncharacterized protein</fullName>
    </submittedName>
</protein>
<evidence type="ECO:0000313" key="1">
    <source>
        <dbReference type="EMBL" id="UTZ27892.1"/>
    </source>
</evidence>
<accession>A0AAE9SN68</accession>
<dbReference type="EMBL" id="CP050467">
    <property type="protein sequence ID" value="UTZ27892.1"/>
    <property type="molecule type" value="Genomic_DNA"/>
</dbReference>
<dbReference type="Proteomes" id="UP001058687">
    <property type="component" value="Chromosome 1"/>
</dbReference>
<evidence type="ECO:0000313" key="2">
    <source>
        <dbReference type="Proteomes" id="UP001058687"/>
    </source>
</evidence>
<sequence length="190" mass="21383">METLNYQMDGESVQALRSIIGLECKVMMSSEGSGFESNTVTSLSPQFSQIPAGFIELSNDWYTSPQGHDFHLPIARVIHELNPKDVKAGQLEGVKLFEASKAIELIEVFRLRSRKAVKENFTDKVFVPSSEVVIYDFGFNIVFVDGDCISIKTEDDSILGAWLISDEPIEPYHVKDIYEETLEARIRITS</sequence>
<proteinExistence type="predicted"/>
<dbReference type="AlphaFoldDB" id="A0AAE9SN68"/>
<organism evidence="1 2">
    <name type="scientific">Vibrio campbellii</name>
    <dbReference type="NCBI Taxonomy" id="680"/>
    <lineage>
        <taxon>Bacteria</taxon>
        <taxon>Pseudomonadati</taxon>
        <taxon>Pseudomonadota</taxon>
        <taxon>Gammaproteobacteria</taxon>
        <taxon>Vibrionales</taxon>
        <taxon>Vibrionaceae</taxon>
        <taxon>Vibrio</taxon>
    </lineage>
</organism>
<gene>
    <name evidence="1" type="ORF">HB761_14830</name>
</gene>
<name>A0AAE9SN68_9VIBR</name>
<reference evidence="1" key="1">
    <citation type="submission" date="2020-03" db="EMBL/GenBank/DDBJ databases">
        <title>Five strains of Vibrio campbellii isolated from Mariana Trench.</title>
        <authorList>
            <person name="Liang J."/>
            <person name="Zhang X.-H."/>
        </authorList>
    </citation>
    <scope>NUCLEOTIDE SEQUENCE</scope>
    <source>
        <strain evidence="1">LJC014</strain>
    </source>
</reference>